<feature type="non-terminal residue" evidence="1">
    <location>
        <position position="1"/>
    </location>
</feature>
<name>X1SP67_9ZZZZ</name>
<sequence>DFGGNDNRGALNLWQKDFWIYRNYKSIMHYLYTWDNDLNYSDGDNGPRDFDDWGNFDYSFFKDTNFNYPPG</sequence>
<proteinExistence type="predicted"/>
<dbReference type="AlphaFoldDB" id="X1SP67"/>
<gene>
    <name evidence="1" type="ORF">S12H4_29091</name>
</gene>
<organism evidence="1">
    <name type="scientific">marine sediment metagenome</name>
    <dbReference type="NCBI Taxonomy" id="412755"/>
    <lineage>
        <taxon>unclassified sequences</taxon>
        <taxon>metagenomes</taxon>
        <taxon>ecological metagenomes</taxon>
    </lineage>
</organism>
<dbReference type="EMBL" id="BARW01016753">
    <property type="protein sequence ID" value="GAI94733.1"/>
    <property type="molecule type" value="Genomic_DNA"/>
</dbReference>
<reference evidence="1" key="1">
    <citation type="journal article" date="2014" name="Front. Microbiol.">
        <title>High frequency of phylogenetically diverse reductive dehalogenase-homologous genes in deep subseafloor sedimentary metagenomes.</title>
        <authorList>
            <person name="Kawai M."/>
            <person name="Futagami T."/>
            <person name="Toyoda A."/>
            <person name="Takaki Y."/>
            <person name="Nishi S."/>
            <person name="Hori S."/>
            <person name="Arai W."/>
            <person name="Tsubouchi T."/>
            <person name="Morono Y."/>
            <person name="Uchiyama I."/>
            <person name="Ito T."/>
            <person name="Fujiyama A."/>
            <person name="Inagaki F."/>
            <person name="Takami H."/>
        </authorList>
    </citation>
    <scope>NUCLEOTIDE SEQUENCE</scope>
    <source>
        <strain evidence="1">Expedition CK06-06</strain>
    </source>
</reference>
<comment type="caution">
    <text evidence="1">The sequence shown here is derived from an EMBL/GenBank/DDBJ whole genome shotgun (WGS) entry which is preliminary data.</text>
</comment>
<accession>X1SP67</accession>
<evidence type="ECO:0000313" key="1">
    <source>
        <dbReference type="EMBL" id="GAI94733.1"/>
    </source>
</evidence>
<protein>
    <submittedName>
        <fullName evidence="1">Uncharacterized protein</fullName>
    </submittedName>
</protein>